<dbReference type="InterPro" id="IPR036278">
    <property type="entry name" value="Sialidase_sf"/>
</dbReference>
<evidence type="ECO:0000256" key="3">
    <source>
        <dbReference type="ARBA" id="ARBA00012733"/>
    </source>
</evidence>
<comment type="catalytic activity">
    <reaction evidence="1">
        <text>Hydrolysis of alpha-(2-&gt;3)-, alpha-(2-&gt;6)-, alpha-(2-&gt;8)- glycosidic linkages of terminal sialic acid residues in oligosaccharides, glycoproteins, glycolipids, colominic acid and synthetic substrates.</text>
        <dbReference type="EC" id="3.2.1.18"/>
    </reaction>
</comment>
<keyword evidence="6" id="KW-0326">Glycosidase</keyword>
<dbReference type="Gene3D" id="2.120.10.10">
    <property type="match status" value="1"/>
</dbReference>
<feature type="domain" description="Sialidase" evidence="4">
    <location>
        <begin position="189"/>
        <end position="498"/>
    </location>
</feature>
<protein>
    <recommendedName>
        <fullName evidence="3">exo-alpha-sialidase</fullName>
        <ecNumber evidence="3">3.2.1.18</ecNumber>
    </recommendedName>
</protein>
<evidence type="ECO:0000256" key="1">
    <source>
        <dbReference type="ARBA" id="ARBA00000427"/>
    </source>
</evidence>
<dbReference type="Gene3D" id="2.60.40.1290">
    <property type="match status" value="1"/>
</dbReference>
<evidence type="ECO:0000313" key="7">
    <source>
        <dbReference type="Proteomes" id="UP001325680"/>
    </source>
</evidence>
<accession>A0ABZ0WA83</accession>
<dbReference type="Pfam" id="PF14873">
    <property type="entry name" value="BNR_assoc_N"/>
    <property type="match status" value="1"/>
</dbReference>
<feature type="domain" description="Sialidase N-terminal" evidence="5">
    <location>
        <begin position="31"/>
        <end position="157"/>
    </location>
</feature>
<comment type="similarity">
    <text evidence="2">Belongs to the glycosyl hydrolase 33 family.</text>
</comment>
<evidence type="ECO:0000256" key="2">
    <source>
        <dbReference type="ARBA" id="ARBA00009348"/>
    </source>
</evidence>
<evidence type="ECO:0000259" key="5">
    <source>
        <dbReference type="Pfam" id="PF14873"/>
    </source>
</evidence>
<evidence type="ECO:0000313" key="6">
    <source>
        <dbReference type="EMBL" id="WQD38981.1"/>
    </source>
</evidence>
<dbReference type="PANTHER" id="PTHR10628:SF30">
    <property type="entry name" value="EXO-ALPHA-SIALIDASE"/>
    <property type="match status" value="1"/>
</dbReference>
<keyword evidence="6" id="KW-0378">Hydrolase</keyword>
<keyword evidence="7" id="KW-1185">Reference proteome</keyword>
<dbReference type="RefSeq" id="WP_114792633.1">
    <property type="nucleotide sequence ID" value="NZ_CP139960.1"/>
</dbReference>
<dbReference type="SUPFAM" id="SSF50939">
    <property type="entry name" value="Sialidases"/>
    <property type="match status" value="1"/>
</dbReference>
<sequence>MNLTRIIELFLAAIMIIIAPKSFGQDIRLNHRNFMIPVIKERGVIIVSRSEIVTDHNSRPRYLKQLSLNLNGTTDLKDIVNIKIYCNSDSTYLTEEVALKAPLFNSSPIIAGNSILLNGNLRLSSKKNYIWIGLDIKESAIVGNKIKIGLSGLVLDDITVVKGLSQPFTYRVASAVRQSMQDNVHTSRIPGLATALNGDLLAVYDARYESRRDLQGDIDIALNRSTDKGITWLPIQKIIDMGRFNDLPEKFNGVSDPAILVDQKTGNIFVAGLWMHGVLDDKGKWIEGLTDTSTNWNHQWRSKGSQPGFDIKQTSQFLIVKSTDNGKTWSKPVNLTRMCKKEEWWLWAPAPGSGFTMNDGTLVFPTQGRDKTSKAFSTITYSKDGGKTWVTGTPAYDLSTTECMAAQLSDGSIMLNMRTNANKDLAGTGNGRAVAVTKDMGRTWTMHKTSRSALPEPVCMASLYKHVYKAKDGSKKNVLLFFNPNSTTKRNHLTLKVSLDDGNTWPAEKFVLLDEFSGSGYSCITSVDNDTIGIIYEGSQAHLTFEKINIKEIIQ</sequence>
<proteinExistence type="inferred from homology"/>
<dbReference type="Pfam" id="PF13859">
    <property type="entry name" value="BNR_3"/>
    <property type="match status" value="1"/>
</dbReference>
<dbReference type="Proteomes" id="UP001325680">
    <property type="component" value="Chromosome"/>
</dbReference>
<dbReference type="CDD" id="cd15482">
    <property type="entry name" value="Sialidase_non-viral"/>
    <property type="match status" value="1"/>
</dbReference>
<organism evidence="6 7">
    <name type="scientific">Niabella yanshanensis</name>
    <dbReference type="NCBI Taxonomy" id="577386"/>
    <lineage>
        <taxon>Bacteria</taxon>
        <taxon>Pseudomonadati</taxon>
        <taxon>Bacteroidota</taxon>
        <taxon>Chitinophagia</taxon>
        <taxon>Chitinophagales</taxon>
        <taxon>Chitinophagaceae</taxon>
        <taxon>Niabella</taxon>
    </lineage>
</organism>
<dbReference type="EC" id="3.2.1.18" evidence="3"/>
<dbReference type="InterPro" id="IPR029456">
    <property type="entry name" value="Sialidase_N"/>
</dbReference>
<dbReference type="InterPro" id="IPR026856">
    <property type="entry name" value="Sialidase_fam"/>
</dbReference>
<gene>
    <name evidence="6" type="ORF">U0035_02325</name>
</gene>
<dbReference type="EMBL" id="CP139960">
    <property type="protein sequence ID" value="WQD38981.1"/>
    <property type="molecule type" value="Genomic_DNA"/>
</dbReference>
<dbReference type="GO" id="GO:0004308">
    <property type="term" value="F:exo-alpha-sialidase activity"/>
    <property type="evidence" value="ECO:0007669"/>
    <property type="project" value="UniProtKB-EC"/>
</dbReference>
<dbReference type="InterPro" id="IPR011040">
    <property type="entry name" value="Sialidase"/>
</dbReference>
<dbReference type="PANTHER" id="PTHR10628">
    <property type="entry name" value="SIALIDASE"/>
    <property type="match status" value="1"/>
</dbReference>
<name>A0ABZ0WA83_9BACT</name>
<evidence type="ECO:0000259" key="4">
    <source>
        <dbReference type="Pfam" id="PF13859"/>
    </source>
</evidence>
<reference evidence="6 7" key="1">
    <citation type="submission" date="2023-12" db="EMBL/GenBank/DDBJ databases">
        <title>Genome sequencing and assembly of bacterial species from a model synthetic community.</title>
        <authorList>
            <person name="Hogle S.L."/>
        </authorList>
    </citation>
    <scope>NUCLEOTIDE SEQUENCE [LARGE SCALE GENOMIC DNA]</scope>
    <source>
        <strain evidence="6 7">HAMBI_3031</strain>
    </source>
</reference>